<dbReference type="GO" id="GO:0016491">
    <property type="term" value="F:oxidoreductase activity"/>
    <property type="evidence" value="ECO:0007669"/>
    <property type="project" value="InterPro"/>
</dbReference>
<comment type="caution">
    <text evidence="2">The sequence shown here is derived from an EMBL/GenBank/DDBJ whole genome shotgun (WGS) entry which is preliminary data.</text>
</comment>
<dbReference type="Pfam" id="PF03460">
    <property type="entry name" value="NIR_SIR_ferr"/>
    <property type="match status" value="1"/>
</dbReference>
<proteinExistence type="predicted"/>
<protein>
    <submittedName>
        <fullName evidence="2">Cobalamin biosynthesis protein CobG</fullName>
    </submittedName>
</protein>
<dbReference type="InterPro" id="IPR036136">
    <property type="entry name" value="Nit/Sulf_reduc_fer-like_dom_sf"/>
</dbReference>
<dbReference type="SUPFAM" id="SSF55124">
    <property type="entry name" value="Nitrite/Sulfite reductase N-terminal domain-like"/>
    <property type="match status" value="2"/>
</dbReference>
<organism evidence="2 3">
    <name type="scientific">Corynebacterium stationis</name>
    <dbReference type="NCBI Taxonomy" id="1705"/>
    <lineage>
        <taxon>Bacteria</taxon>
        <taxon>Bacillati</taxon>
        <taxon>Actinomycetota</taxon>
        <taxon>Actinomycetes</taxon>
        <taxon>Mycobacteriales</taxon>
        <taxon>Corynebacteriaceae</taxon>
        <taxon>Corynebacterium</taxon>
    </lineage>
</organism>
<dbReference type="InterPro" id="IPR005117">
    <property type="entry name" value="NiRdtase/SiRdtase_haem-b_fer"/>
</dbReference>
<evidence type="ECO:0000259" key="1">
    <source>
        <dbReference type="Pfam" id="PF03460"/>
    </source>
</evidence>
<dbReference type="RefSeq" id="WP_066839853.1">
    <property type="nucleotide sequence ID" value="NZ_LSTQ01000022.1"/>
</dbReference>
<dbReference type="STRING" id="1705.CA21670_05765"/>
<gene>
    <name evidence="2" type="ORF">AYJ05_05290</name>
</gene>
<dbReference type="EMBL" id="LSTQ01000022">
    <property type="protein sequence ID" value="OAH27277.1"/>
    <property type="molecule type" value="Genomic_DNA"/>
</dbReference>
<evidence type="ECO:0000313" key="2">
    <source>
        <dbReference type="EMBL" id="OAH27277.1"/>
    </source>
</evidence>
<evidence type="ECO:0000313" key="3">
    <source>
        <dbReference type="Proteomes" id="UP000076947"/>
    </source>
</evidence>
<feature type="domain" description="Nitrite/Sulfite reductase ferredoxin-like" evidence="1">
    <location>
        <begin position="13"/>
        <end position="61"/>
    </location>
</feature>
<name>A0A177IEL9_9CORY</name>
<dbReference type="Proteomes" id="UP000076947">
    <property type="component" value="Unassembled WGS sequence"/>
</dbReference>
<reference evidence="3" key="1">
    <citation type="submission" date="2016-02" db="EMBL/GenBank/DDBJ databases">
        <authorList>
            <person name="Kaur G."/>
            <person name="Nair G.R."/>
            <person name="Mayilraj S."/>
        </authorList>
    </citation>
    <scope>NUCLEOTIDE SEQUENCE [LARGE SCALE GENOMIC DNA]</scope>
    <source>
        <strain evidence="3">GA-15</strain>
    </source>
</reference>
<sequence length="260" mass="27423">MPRPIITSQLDSTVLRLFPAGGTTTPKDWLELAESARTYADANIYLSAHSAVELRNLKDSATAAQRLSATSLHTSSCRIVASPLSAQARGLAQTIGSKVRESAAESLLIGVDGGEGSIACQQLDVCVQVAEDSPEVQISTSQEVICTTVDQAPDAVSEIADSIEVAHDAVLSDATLPTTPLPIGWLADHMPEGRVELGVGLFEGVMSADIAELVGRMEVPVTITPWKGLIFHDLAEGDADVVVRVLAPRGLIFDVNSPFL</sequence>
<dbReference type="OrthoDB" id="105450at2"/>
<keyword evidence="3" id="KW-1185">Reference proteome</keyword>
<dbReference type="AlphaFoldDB" id="A0A177IEL9"/>
<accession>A0A177IEL9</accession>